<keyword evidence="2" id="KW-1185">Reference proteome</keyword>
<comment type="caution">
    <text evidence="1">The sequence shown here is derived from an EMBL/GenBank/DDBJ whole genome shotgun (WGS) entry which is preliminary data.</text>
</comment>
<name>A0A521G402_9BACT</name>
<evidence type="ECO:0000313" key="1">
    <source>
        <dbReference type="EMBL" id="TAA75756.1"/>
    </source>
</evidence>
<dbReference type="EMBL" id="NQJD01000004">
    <property type="protein sequence ID" value="TAA75756.1"/>
    <property type="molecule type" value="Genomic_DNA"/>
</dbReference>
<dbReference type="Proteomes" id="UP000316238">
    <property type="component" value="Unassembled WGS sequence"/>
</dbReference>
<organism evidence="1 2">
    <name type="scientific">Candidatus Electronema aureum</name>
    <dbReference type="NCBI Taxonomy" id="2005002"/>
    <lineage>
        <taxon>Bacteria</taxon>
        <taxon>Pseudomonadati</taxon>
        <taxon>Thermodesulfobacteriota</taxon>
        <taxon>Desulfobulbia</taxon>
        <taxon>Desulfobulbales</taxon>
        <taxon>Desulfobulbaceae</taxon>
        <taxon>Candidatus Electronema</taxon>
    </lineage>
</organism>
<sequence length="129" mass="14071">MSDIKIIHGDSFESSGGPQYIAKDNAVQINISQQAPVEELLALLDKAKQELSNLPVAQEVKEDVEHEVNGALRLARRNPPDRKRIADSLKEAVSILEESSKTVKAAVAVGNLLGQGLIWCGEQWTNWAA</sequence>
<accession>A0A521G402</accession>
<proteinExistence type="predicted"/>
<dbReference type="AlphaFoldDB" id="A0A521G402"/>
<reference evidence="1" key="1">
    <citation type="submission" date="2017-07" db="EMBL/GenBank/DDBJ databases">
        <title>The cable genome - Insights into the physiology and evolution of filamentous bacteria capable of sulfide oxidation via long distance electron transfer.</title>
        <authorList>
            <person name="Thorup C."/>
            <person name="Bjerg J.T."/>
            <person name="Schreiber L."/>
            <person name="Nielsen L.P."/>
            <person name="Kjeldsen K.U."/>
            <person name="Boesen T."/>
            <person name="Boggild A."/>
            <person name="Meysman F."/>
            <person name="Geelhoed J."/>
            <person name="Schramm A."/>
        </authorList>
    </citation>
    <scope>NUCLEOTIDE SEQUENCE [LARGE SCALE GENOMIC DNA]</scope>
    <source>
        <strain evidence="1">GS</strain>
    </source>
</reference>
<protein>
    <submittedName>
        <fullName evidence="1">Uncharacterized protein</fullName>
    </submittedName>
</protein>
<evidence type="ECO:0000313" key="2">
    <source>
        <dbReference type="Proteomes" id="UP000316238"/>
    </source>
</evidence>
<gene>
    <name evidence="1" type="ORF">CDV28_104102</name>
</gene>